<dbReference type="Proteomes" id="UP000054047">
    <property type="component" value="Unassembled WGS sequence"/>
</dbReference>
<name>A0A0C2GUF1_9BILA</name>
<dbReference type="SUPFAM" id="SSF56436">
    <property type="entry name" value="C-type lectin-like"/>
    <property type="match status" value="2"/>
</dbReference>
<dbReference type="PANTHER" id="PTHR22803">
    <property type="entry name" value="MANNOSE, PHOSPHOLIPASE, LECTIN RECEPTOR RELATED"/>
    <property type="match status" value="1"/>
</dbReference>
<dbReference type="EMBL" id="KN727742">
    <property type="protein sequence ID" value="KIH65040.1"/>
    <property type="molecule type" value="Genomic_DNA"/>
</dbReference>
<dbReference type="Pfam" id="PF00059">
    <property type="entry name" value="Lectin_C"/>
    <property type="match status" value="2"/>
</dbReference>
<dbReference type="InterPro" id="IPR016187">
    <property type="entry name" value="CTDL_fold"/>
</dbReference>
<dbReference type="OrthoDB" id="5850716at2759"/>
<organism evidence="2 3">
    <name type="scientific">Ancylostoma duodenale</name>
    <dbReference type="NCBI Taxonomy" id="51022"/>
    <lineage>
        <taxon>Eukaryota</taxon>
        <taxon>Metazoa</taxon>
        <taxon>Ecdysozoa</taxon>
        <taxon>Nematoda</taxon>
        <taxon>Chromadorea</taxon>
        <taxon>Rhabditida</taxon>
        <taxon>Rhabditina</taxon>
        <taxon>Rhabditomorpha</taxon>
        <taxon>Strongyloidea</taxon>
        <taxon>Ancylostomatidae</taxon>
        <taxon>Ancylostomatinae</taxon>
        <taxon>Ancylostoma</taxon>
    </lineage>
</organism>
<evidence type="ECO:0000313" key="3">
    <source>
        <dbReference type="Proteomes" id="UP000054047"/>
    </source>
</evidence>
<reference evidence="2 3" key="1">
    <citation type="submission" date="2013-12" db="EMBL/GenBank/DDBJ databases">
        <title>Draft genome of the parsitic nematode Ancylostoma duodenale.</title>
        <authorList>
            <person name="Mitreva M."/>
        </authorList>
    </citation>
    <scope>NUCLEOTIDE SEQUENCE [LARGE SCALE GENOMIC DNA]</scope>
    <source>
        <strain evidence="2 3">Zhejiang</strain>
    </source>
</reference>
<sequence length="279" mass="31442">MPDQQLIKAQQRHISGETDPKSGVTFFGYSSSCYKFVTATQAFYMAEENCQETNAHLVSIYSSTENIWLSQYATQQGIKGPFYTGMNRLMKSQWSWTDGNSINYTRWAPGEPNASAQCAAENSSDAVPAHCPSEWTYFSKTDSCYKSFVNAAFDQAETVCSSIDGHLASIHSDEENTFVSSLTHMGIEYRNEKQLTWIGLRKPNYPANATWAWTDGSVVDYFNWAHGKPADITGLQNCAQMYTDSLDKNPAKDTDFRRWNDVQCSTSMRAYVCKKPALR</sequence>
<dbReference type="Gene3D" id="3.10.100.10">
    <property type="entry name" value="Mannose-Binding Protein A, subunit A"/>
    <property type="match status" value="2"/>
</dbReference>
<proteinExistence type="predicted"/>
<dbReference type="SMART" id="SM00034">
    <property type="entry name" value="CLECT"/>
    <property type="match status" value="2"/>
</dbReference>
<keyword evidence="3" id="KW-1185">Reference proteome</keyword>
<dbReference type="AlphaFoldDB" id="A0A0C2GUF1"/>
<dbReference type="PROSITE" id="PS50041">
    <property type="entry name" value="C_TYPE_LECTIN_2"/>
    <property type="match status" value="2"/>
</dbReference>
<feature type="domain" description="C-type lectin" evidence="1">
    <location>
        <begin position="29"/>
        <end position="140"/>
    </location>
</feature>
<dbReference type="InterPro" id="IPR016186">
    <property type="entry name" value="C-type_lectin-like/link_sf"/>
</dbReference>
<dbReference type="InterPro" id="IPR001304">
    <property type="entry name" value="C-type_lectin-like"/>
</dbReference>
<evidence type="ECO:0000259" key="1">
    <source>
        <dbReference type="PROSITE" id="PS50041"/>
    </source>
</evidence>
<accession>A0A0C2GUF1</accession>
<dbReference type="InterPro" id="IPR050111">
    <property type="entry name" value="C-type_lectin/snaclec_domain"/>
</dbReference>
<gene>
    <name evidence="2" type="ORF">ANCDUO_04636</name>
</gene>
<protein>
    <submittedName>
        <fullName evidence="2">Lectin C-type domain protein</fullName>
    </submittedName>
</protein>
<evidence type="ECO:0000313" key="2">
    <source>
        <dbReference type="EMBL" id="KIH65040.1"/>
    </source>
</evidence>
<dbReference type="CDD" id="cd00037">
    <property type="entry name" value="CLECT"/>
    <property type="match status" value="2"/>
</dbReference>
<feature type="domain" description="C-type lectin" evidence="1">
    <location>
        <begin position="140"/>
        <end position="265"/>
    </location>
</feature>